<evidence type="ECO:0000313" key="2">
    <source>
        <dbReference type="EMBL" id="JAC84605.1"/>
    </source>
</evidence>
<evidence type="ECO:0000313" key="1">
    <source>
        <dbReference type="EMBL" id="JAC75398.1"/>
    </source>
</evidence>
<dbReference type="AlphaFoldDB" id="A0A061SP56"/>
<organism evidence="2">
    <name type="scientific">Tetraselmis sp. GSL018</name>
    <dbReference type="NCBI Taxonomy" id="582737"/>
    <lineage>
        <taxon>Eukaryota</taxon>
        <taxon>Viridiplantae</taxon>
        <taxon>Chlorophyta</taxon>
        <taxon>core chlorophytes</taxon>
        <taxon>Chlorodendrophyceae</taxon>
        <taxon>Chlorodendrales</taxon>
        <taxon>Chlorodendraceae</taxon>
        <taxon>Tetraselmis</taxon>
    </lineage>
</organism>
<dbReference type="EMBL" id="GBEZ01000268">
    <property type="protein sequence ID" value="JAC84605.1"/>
    <property type="molecule type" value="Transcribed_RNA"/>
</dbReference>
<gene>
    <name evidence="1" type="ORF">TSPGSL018_23213</name>
    <name evidence="2" type="ORF">TSPGSL018_577</name>
</gene>
<name>A0A061SP56_9CHLO</name>
<dbReference type="EMBL" id="GBEZ01010257">
    <property type="protein sequence ID" value="JAC75398.1"/>
    <property type="molecule type" value="Transcribed_RNA"/>
</dbReference>
<proteinExistence type="predicted"/>
<sequence length="111" mass="12654">MKYGKFLHLRMTNSAVNFKTQFCSPTSFPVEVFAPKEFLSSGKWQDVLSETDKERDPSSPIFGFPEHFHEGSQGASYYPIVTSTFDAEEYEEFLQDAIPLENIAVFQVNNS</sequence>
<accession>A0A061SP56</accession>
<reference evidence="2" key="1">
    <citation type="submission" date="2014-05" db="EMBL/GenBank/DDBJ databases">
        <title>The transcriptome of the halophilic microalga Tetraselmis sp. GSL018 isolated from the Great Salt Lake, Utah.</title>
        <authorList>
            <person name="Jinkerson R.E."/>
            <person name="D'Adamo S."/>
            <person name="Posewitz M.C."/>
        </authorList>
    </citation>
    <scope>NUCLEOTIDE SEQUENCE</scope>
    <source>
        <strain evidence="2">GSL018</strain>
    </source>
</reference>
<protein>
    <submittedName>
        <fullName evidence="2">Uncharacterized protein</fullName>
    </submittedName>
</protein>